<proteinExistence type="predicted"/>
<dbReference type="EMBL" id="CP019724">
    <property type="protein sequence ID" value="AQS71695.1"/>
    <property type="molecule type" value="Genomic_DNA"/>
</dbReference>
<evidence type="ECO:0000313" key="1">
    <source>
        <dbReference type="EMBL" id="AQS71695.1"/>
    </source>
</evidence>
<evidence type="ECO:0000313" key="3">
    <source>
        <dbReference type="Proteomes" id="UP000189443"/>
    </source>
</evidence>
<keyword evidence="3" id="KW-1185">Reference proteome</keyword>
<dbReference type="Proteomes" id="UP000189443">
    <property type="component" value="Chromosome"/>
</dbReference>
<gene>
    <name evidence="1" type="ORF">B1H29_00020</name>
    <name evidence="2" type="ORF">B1H29_37025</name>
</gene>
<dbReference type="EMBL" id="CP019724">
    <property type="protein sequence ID" value="AQS72468.1"/>
    <property type="molecule type" value="Genomic_DNA"/>
</dbReference>
<dbReference type="Pfam" id="PF19711">
    <property type="entry name" value="DUF6207"/>
    <property type="match status" value="1"/>
</dbReference>
<name>A0A1S6JL42_9ACTN</name>
<dbReference type="RefSeq" id="WP_055422328.1">
    <property type="nucleotide sequence ID" value="NZ_CP019724.1"/>
</dbReference>
<protein>
    <submittedName>
        <fullName evidence="2">Uncharacterized protein</fullName>
    </submittedName>
</protein>
<accession>A0A1S6JL42</accession>
<dbReference type="AlphaFoldDB" id="A0A1S6JL42"/>
<dbReference type="InterPro" id="IPR045775">
    <property type="entry name" value="DUF6207"/>
</dbReference>
<reference evidence="2 3" key="1">
    <citation type="submission" date="2017-02" db="EMBL/GenBank/DDBJ databases">
        <title>Streptomyces pactum ACT12 Genome sequencing and assembly.</title>
        <authorList>
            <person name="Xue Q."/>
            <person name="Yan X."/>
            <person name="Jia L."/>
            <person name="Yan H."/>
        </authorList>
    </citation>
    <scope>NUCLEOTIDE SEQUENCE [LARGE SCALE GENOMIC DNA]</scope>
    <source>
        <strain evidence="2 3">ACT12</strain>
    </source>
</reference>
<evidence type="ECO:0000313" key="2">
    <source>
        <dbReference type="EMBL" id="AQS72468.1"/>
    </source>
</evidence>
<dbReference type="KEGG" id="spac:B1H29_00020"/>
<dbReference type="OrthoDB" id="4251048at2"/>
<organism evidence="2 3">
    <name type="scientific">Streptomyces pactum</name>
    <dbReference type="NCBI Taxonomy" id="68249"/>
    <lineage>
        <taxon>Bacteria</taxon>
        <taxon>Bacillati</taxon>
        <taxon>Actinomycetota</taxon>
        <taxon>Actinomycetes</taxon>
        <taxon>Kitasatosporales</taxon>
        <taxon>Streptomycetaceae</taxon>
        <taxon>Streptomyces</taxon>
    </lineage>
</organism>
<dbReference type="KEGG" id="spac:B1H29_37025"/>
<sequence>MKPTRDVHVAEPGLLVVDFAAADDDTAFAMQNAIARRWATAPAEHVTRQPGEPGVRLRCYVDLRQETRCS</sequence>